<dbReference type="Gene3D" id="3.40.630.30">
    <property type="match status" value="1"/>
</dbReference>
<organism evidence="2 3">
    <name type="scientific">Microbacterium koreense</name>
    <dbReference type="NCBI Taxonomy" id="323761"/>
    <lineage>
        <taxon>Bacteria</taxon>
        <taxon>Bacillati</taxon>
        <taxon>Actinomycetota</taxon>
        <taxon>Actinomycetes</taxon>
        <taxon>Micrococcales</taxon>
        <taxon>Microbacteriaceae</taxon>
        <taxon>Microbacterium</taxon>
    </lineage>
</organism>
<evidence type="ECO:0000259" key="1">
    <source>
        <dbReference type="PROSITE" id="PS51186"/>
    </source>
</evidence>
<dbReference type="EMBL" id="JBHTIM010000001">
    <property type="protein sequence ID" value="MFD0781017.1"/>
    <property type="molecule type" value="Genomic_DNA"/>
</dbReference>
<evidence type="ECO:0000313" key="2">
    <source>
        <dbReference type="EMBL" id="MFD0781017.1"/>
    </source>
</evidence>
<comment type="caution">
    <text evidence="2">The sequence shown here is derived from an EMBL/GenBank/DDBJ whole genome shotgun (WGS) entry which is preliminary data.</text>
</comment>
<dbReference type="RefSeq" id="WP_378750379.1">
    <property type="nucleotide sequence ID" value="NZ_JBHSSV010000002.1"/>
</dbReference>
<dbReference type="Pfam" id="PF13302">
    <property type="entry name" value="Acetyltransf_3"/>
    <property type="match status" value="1"/>
</dbReference>
<sequence>MSVVLRPWTSGDASALSAAFRSAADLATQFGGTDLSTPAMAEAFIDRSLRFDESVKNWAVVEDDVAIGNVGVSVIEFRHETAWMHYWLAAGARGRGYATAALIAASDWAFENGLYRLELGHRVNNPASCRVATAAGFLAEGVEREKLRYGDVRYDVETHARLATDPAPVTNVALVVAE</sequence>
<dbReference type="InterPro" id="IPR051908">
    <property type="entry name" value="Ribosomal_N-acetyltransferase"/>
</dbReference>
<dbReference type="EC" id="2.3.-.-" evidence="2"/>
<keyword evidence="2" id="KW-0808">Transferase</keyword>
<dbReference type="SUPFAM" id="SSF55729">
    <property type="entry name" value="Acyl-CoA N-acyltransferases (Nat)"/>
    <property type="match status" value="1"/>
</dbReference>
<proteinExistence type="predicted"/>
<gene>
    <name evidence="2" type="ORF">ACFQZV_06850</name>
</gene>
<dbReference type="PROSITE" id="PS51186">
    <property type="entry name" value="GNAT"/>
    <property type="match status" value="1"/>
</dbReference>
<reference evidence="3" key="1">
    <citation type="journal article" date="2019" name="Int. J. Syst. Evol. Microbiol.">
        <title>The Global Catalogue of Microorganisms (GCM) 10K type strain sequencing project: providing services to taxonomists for standard genome sequencing and annotation.</title>
        <authorList>
            <consortium name="The Broad Institute Genomics Platform"/>
            <consortium name="The Broad Institute Genome Sequencing Center for Infectious Disease"/>
            <person name="Wu L."/>
            <person name="Ma J."/>
        </authorList>
    </citation>
    <scope>NUCLEOTIDE SEQUENCE [LARGE SCALE GENOMIC DNA]</scope>
    <source>
        <strain evidence="3">CCUG 50754</strain>
    </source>
</reference>
<keyword evidence="3" id="KW-1185">Reference proteome</keyword>
<dbReference type="PANTHER" id="PTHR43441:SF10">
    <property type="entry name" value="ACETYLTRANSFERASE"/>
    <property type="match status" value="1"/>
</dbReference>
<dbReference type="CDD" id="cd04301">
    <property type="entry name" value="NAT_SF"/>
    <property type="match status" value="1"/>
</dbReference>
<dbReference type="InterPro" id="IPR000182">
    <property type="entry name" value="GNAT_dom"/>
</dbReference>
<evidence type="ECO:0000313" key="3">
    <source>
        <dbReference type="Proteomes" id="UP001597042"/>
    </source>
</evidence>
<keyword evidence="2" id="KW-0012">Acyltransferase</keyword>
<dbReference type="InterPro" id="IPR016181">
    <property type="entry name" value="Acyl_CoA_acyltransferase"/>
</dbReference>
<protein>
    <submittedName>
        <fullName evidence="2">GNAT family N-acetyltransferase</fullName>
        <ecNumber evidence="2">2.3.-.-</ecNumber>
    </submittedName>
</protein>
<feature type="domain" description="N-acetyltransferase" evidence="1">
    <location>
        <begin position="3"/>
        <end position="159"/>
    </location>
</feature>
<dbReference type="PANTHER" id="PTHR43441">
    <property type="entry name" value="RIBOSOMAL-PROTEIN-SERINE ACETYLTRANSFERASE"/>
    <property type="match status" value="1"/>
</dbReference>
<dbReference type="Proteomes" id="UP001597042">
    <property type="component" value="Unassembled WGS sequence"/>
</dbReference>
<accession>A0ABW2ZQU8</accession>
<name>A0ABW2ZQU8_9MICO</name>
<dbReference type="GO" id="GO:0016746">
    <property type="term" value="F:acyltransferase activity"/>
    <property type="evidence" value="ECO:0007669"/>
    <property type="project" value="UniProtKB-KW"/>
</dbReference>